<comment type="caution">
    <text evidence="2">The sequence shown here is derived from an EMBL/GenBank/DDBJ whole genome shotgun (WGS) entry which is preliminary data.</text>
</comment>
<dbReference type="Proteomes" id="UP001501079">
    <property type="component" value="Unassembled WGS sequence"/>
</dbReference>
<reference evidence="3" key="1">
    <citation type="journal article" date="2019" name="Int. J. Syst. Evol. Microbiol.">
        <title>The Global Catalogue of Microorganisms (GCM) 10K type strain sequencing project: providing services to taxonomists for standard genome sequencing and annotation.</title>
        <authorList>
            <consortium name="The Broad Institute Genomics Platform"/>
            <consortium name="The Broad Institute Genome Sequencing Center for Infectious Disease"/>
            <person name="Wu L."/>
            <person name="Ma J."/>
        </authorList>
    </citation>
    <scope>NUCLEOTIDE SEQUENCE [LARGE SCALE GENOMIC DNA]</scope>
    <source>
        <strain evidence="3">JCM 17591</strain>
    </source>
</reference>
<feature type="chain" id="PRO_5047005275" description="Cell wall-binding repeat-containing protein" evidence="1">
    <location>
        <begin position="33"/>
        <end position="866"/>
    </location>
</feature>
<dbReference type="EMBL" id="BAABBW010000003">
    <property type="protein sequence ID" value="GAA4175616.1"/>
    <property type="molecule type" value="Genomic_DNA"/>
</dbReference>
<sequence length="866" mass="88135">MAFSGVRATAAAVVAAAVAISTIGLVSAPAWAASAAVPASAQVLAAASYATTTFHDEWDYSNSDDLLLDDSGPSMNITGASWSGGLLSYTAEPGSYVSPVWGGYPGSLYQNRDGGLAANHIPAASYNRISIHAYASADVSAAIQWFNSPALNSSTEGGQPFGLEPGWHEYEIPLGANVFPGLKVNWAGTIEGIRFATSPSANTTIKLDFMRLYKAGADAAAKASWTVTGDPVAPFWSSNGATTCATPSQTCGPVQDASGNPIPAATGAVSVDASAYPAGTTLFLASAGGATAVAGSSVLVQPRPQPTVDTPAASGCGDYATSAFGHQWLASSNTFSVRNAKNVSLSGGKLTATNTSNDPQVYFSVGNGIDASVWRYLSVTETYNGSFNLLDQAGGGTMARVFWSNPGSPLSESQDILTYQDRPNLNVDLGTPAGTLTEPEAPVHYGYSGTINQLRWDPNEDRGSRTWTLSKVTLGRECETTSSAAYKVTWHDPGWVSGTTAVVEAVSRLDGSVHQLASVTETSGENSLSVASSAAPIGDYTIRVTGRSPVNEVTASGSSATPLRFTRPSARVAGADRWTTAVQTSKTQFPSGTSTVFVASGVDFPDALSAAPAAAAKKGALLLTASTSLPSVVSAELKRLKPKTVYVIGGTSAIGSRVYSAIAAATRVTPVRVSGADRYATSAAIAQKFFTGTVSNAFIATGAAFPDALSASAAGAVTGGPVLLVNPTLGGPTTAVSAQLSRLKPASVYVVGGTSAISSKIYSALAKGRTVSRLSGADRFATSAAVGAKFFPGTSTGALLASGMNFPDALVGAVLAGARTQPLFLAETGCISASVMAQLARLKVSSLTLMGGAAALSGDVSDDHRC</sequence>
<dbReference type="PANTHER" id="PTHR30032:SF8">
    <property type="entry name" value="GERMINATION-SPECIFIC N-ACETYLMURAMOYL-L-ALANINE AMIDASE"/>
    <property type="match status" value="1"/>
</dbReference>
<evidence type="ECO:0000313" key="2">
    <source>
        <dbReference type="EMBL" id="GAA4175616.1"/>
    </source>
</evidence>
<accession>A0ABP8A1H0</accession>
<dbReference type="InterPro" id="IPR051922">
    <property type="entry name" value="Bact_Sporulation_Assoc"/>
</dbReference>
<dbReference type="Pfam" id="PF04122">
    <property type="entry name" value="CW_binding_2"/>
    <property type="match status" value="3"/>
</dbReference>
<gene>
    <name evidence="2" type="ORF">GCM10022287_21500</name>
</gene>
<protein>
    <recommendedName>
        <fullName evidence="4">Cell wall-binding repeat-containing protein</fullName>
    </recommendedName>
</protein>
<feature type="signal peptide" evidence="1">
    <location>
        <begin position="1"/>
        <end position="32"/>
    </location>
</feature>
<keyword evidence="3" id="KW-1185">Reference proteome</keyword>
<dbReference type="PANTHER" id="PTHR30032">
    <property type="entry name" value="N-ACETYLMURAMOYL-L-ALANINE AMIDASE-RELATED"/>
    <property type="match status" value="1"/>
</dbReference>
<dbReference type="Gene3D" id="3.40.50.12090">
    <property type="match status" value="2"/>
</dbReference>
<evidence type="ECO:0008006" key="4">
    <source>
        <dbReference type="Google" id="ProtNLM"/>
    </source>
</evidence>
<organism evidence="2 3">
    <name type="scientific">Gryllotalpicola koreensis</name>
    <dbReference type="NCBI Taxonomy" id="993086"/>
    <lineage>
        <taxon>Bacteria</taxon>
        <taxon>Bacillati</taxon>
        <taxon>Actinomycetota</taxon>
        <taxon>Actinomycetes</taxon>
        <taxon>Micrococcales</taxon>
        <taxon>Microbacteriaceae</taxon>
        <taxon>Gryllotalpicola</taxon>
    </lineage>
</organism>
<name>A0ABP8A1H0_9MICO</name>
<dbReference type="InterPro" id="IPR007253">
    <property type="entry name" value="Cell_wall-bd_2"/>
</dbReference>
<evidence type="ECO:0000313" key="3">
    <source>
        <dbReference type="Proteomes" id="UP001501079"/>
    </source>
</evidence>
<dbReference type="RefSeq" id="WP_344754211.1">
    <property type="nucleotide sequence ID" value="NZ_BAABBW010000003.1"/>
</dbReference>
<evidence type="ECO:0000256" key="1">
    <source>
        <dbReference type="SAM" id="SignalP"/>
    </source>
</evidence>
<proteinExistence type="predicted"/>
<keyword evidence="1" id="KW-0732">Signal</keyword>